<organism evidence="1">
    <name type="scientific">bioreactor metagenome</name>
    <dbReference type="NCBI Taxonomy" id="1076179"/>
    <lineage>
        <taxon>unclassified sequences</taxon>
        <taxon>metagenomes</taxon>
        <taxon>ecological metagenomes</taxon>
    </lineage>
</organism>
<dbReference type="EMBL" id="VSSQ01141094">
    <property type="protein sequence ID" value="MPN62698.1"/>
    <property type="molecule type" value="Genomic_DNA"/>
</dbReference>
<protein>
    <submittedName>
        <fullName evidence="1">Uncharacterized protein</fullName>
    </submittedName>
</protein>
<dbReference type="AlphaFoldDB" id="A0A645JG68"/>
<name>A0A645JG68_9ZZZZ</name>
<comment type="caution">
    <text evidence="1">The sequence shown here is derived from an EMBL/GenBank/DDBJ whole genome shotgun (WGS) entry which is preliminary data.</text>
</comment>
<accession>A0A645JG68</accession>
<sequence length="57" mass="5947">MPVGVNLAFGEAFAQVRGMPLPLRGIVERGFLRSVVVSDGKGHQLVKAHGIGAIVGH</sequence>
<gene>
    <name evidence="1" type="ORF">SDC9_210451</name>
</gene>
<proteinExistence type="predicted"/>
<reference evidence="1" key="1">
    <citation type="submission" date="2019-08" db="EMBL/GenBank/DDBJ databases">
        <authorList>
            <person name="Kucharzyk K."/>
            <person name="Murdoch R.W."/>
            <person name="Higgins S."/>
            <person name="Loffler F."/>
        </authorList>
    </citation>
    <scope>NUCLEOTIDE SEQUENCE</scope>
</reference>
<evidence type="ECO:0000313" key="1">
    <source>
        <dbReference type="EMBL" id="MPN62698.1"/>
    </source>
</evidence>